<keyword evidence="5 13" id="KW-0812">Transmembrane</keyword>
<keyword evidence="8" id="KW-0443">Lipid metabolism</keyword>
<proteinExistence type="predicted"/>
<dbReference type="SUPFAM" id="SSF56024">
    <property type="entry name" value="Phospholipase D/nuclease"/>
    <property type="match status" value="2"/>
</dbReference>
<dbReference type="Gene3D" id="3.30.870.10">
    <property type="entry name" value="Endonuclease Chain A"/>
    <property type="match status" value="2"/>
</dbReference>
<keyword evidence="10" id="KW-0594">Phospholipid biosynthesis</keyword>
<dbReference type="EC" id="2.7.8.-" evidence="12"/>
<name>A0A415E1S0_9FIRM</name>
<dbReference type="InterPro" id="IPR027379">
    <property type="entry name" value="CLS_N"/>
</dbReference>
<dbReference type="InterPro" id="IPR022924">
    <property type="entry name" value="Cardiolipin_synthase"/>
</dbReference>
<dbReference type="GO" id="GO:0032049">
    <property type="term" value="P:cardiolipin biosynthetic process"/>
    <property type="evidence" value="ECO:0007669"/>
    <property type="project" value="UniProtKB-UniRule"/>
</dbReference>
<reference evidence="15 16" key="1">
    <citation type="submission" date="2018-08" db="EMBL/GenBank/DDBJ databases">
        <title>A genome reference for cultivated species of the human gut microbiota.</title>
        <authorList>
            <person name="Zou Y."/>
            <person name="Xue W."/>
            <person name="Luo G."/>
        </authorList>
    </citation>
    <scope>NUCLEOTIDE SEQUENCE [LARGE SCALE GENOMIC DNA]</scope>
    <source>
        <strain evidence="15 16">AM07-24</strain>
    </source>
</reference>
<evidence type="ECO:0000256" key="2">
    <source>
        <dbReference type="ARBA" id="ARBA00022475"/>
    </source>
</evidence>
<evidence type="ECO:0000256" key="13">
    <source>
        <dbReference type="SAM" id="Phobius"/>
    </source>
</evidence>
<evidence type="ECO:0000256" key="5">
    <source>
        <dbReference type="ARBA" id="ARBA00022692"/>
    </source>
</evidence>
<evidence type="ECO:0000256" key="4">
    <source>
        <dbReference type="ARBA" id="ARBA00022679"/>
    </source>
</evidence>
<dbReference type="Pfam" id="PF13091">
    <property type="entry name" value="PLDc_2"/>
    <property type="match status" value="2"/>
</dbReference>
<evidence type="ECO:0000256" key="9">
    <source>
        <dbReference type="ARBA" id="ARBA00023136"/>
    </source>
</evidence>
<dbReference type="CDD" id="cd09154">
    <property type="entry name" value="PLDc_SMU_988_like_1"/>
    <property type="match status" value="1"/>
</dbReference>
<dbReference type="CDD" id="cd09160">
    <property type="entry name" value="PLDc_SMU_988_like_2"/>
    <property type="match status" value="1"/>
</dbReference>
<dbReference type="PANTHER" id="PTHR21248">
    <property type="entry name" value="CARDIOLIPIN SYNTHASE"/>
    <property type="match status" value="1"/>
</dbReference>
<gene>
    <name evidence="15" type="primary">cls</name>
    <name evidence="15" type="ORF">DW099_12840</name>
</gene>
<dbReference type="PANTHER" id="PTHR21248:SF22">
    <property type="entry name" value="PHOSPHOLIPASE D"/>
    <property type="match status" value="1"/>
</dbReference>
<evidence type="ECO:0000259" key="14">
    <source>
        <dbReference type="PROSITE" id="PS50035"/>
    </source>
</evidence>
<dbReference type="PROSITE" id="PS50035">
    <property type="entry name" value="PLD"/>
    <property type="match status" value="2"/>
</dbReference>
<feature type="transmembrane region" description="Helical" evidence="13">
    <location>
        <begin position="72"/>
        <end position="90"/>
    </location>
</feature>
<keyword evidence="6" id="KW-0677">Repeat</keyword>
<keyword evidence="3" id="KW-0444">Lipid biosynthesis</keyword>
<evidence type="ECO:0000256" key="12">
    <source>
        <dbReference type="NCBIfam" id="TIGR04265"/>
    </source>
</evidence>
<keyword evidence="9 13" id="KW-0472">Membrane</keyword>
<dbReference type="Proteomes" id="UP000284841">
    <property type="component" value="Unassembled WGS sequence"/>
</dbReference>
<evidence type="ECO:0000256" key="1">
    <source>
        <dbReference type="ARBA" id="ARBA00004651"/>
    </source>
</evidence>
<keyword evidence="2" id="KW-1003">Cell membrane</keyword>
<evidence type="ECO:0000256" key="7">
    <source>
        <dbReference type="ARBA" id="ARBA00022989"/>
    </source>
</evidence>
<evidence type="ECO:0000256" key="10">
    <source>
        <dbReference type="ARBA" id="ARBA00023209"/>
    </source>
</evidence>
<feature type="transmembrane region" description="Helical" evidence="13">
    <location>
        <begin position="40"/>
        <end position="60"/>
    </location>
</feature>
<keyword evidence="11" id="KW-1208">Phospholipid metabolism</keyword>
<keyword evidence="16" id="KW-1185">Reference proteome</keyword>
<comment type="caution">
    <text evidence="15">The sequence shown here is derived from an EMBL/GenBank/DDBJ whole genome shotgun (WGS) entry which is preliminary data.</text>
</comment>
<dbReference type="AlphaFoldDB" id="A0A415E1S0"/>
<evidence type="ECO:0000256" key="11">
    <source>
        <dbReference type="ARBA" id="ARBA00023264"/>
    </source>
</evidence>
<dbReference type="InterPro" id="IPR025202">
    <property type="entry name" value="PLD-like_dom"/>
</dbReference>
<dbReference type="GO" id="GO:0005886">
    <property type="term" value="C:plasma membrane"/>
    <property type="evidence" value="ECO:0007669"/>
    <property type="project" value="UniProtKB-SubCell"/>
</dbReference>
<accession>A0A415E1S0</accession>
<keyword evidence="7 13" id="KW-1133">Transmembrane helix</keyword>
<organism evidence="15 16">
    <name type="scientific">Emergencia timonensis</name>
    <dbReference type="NCBI Taxonomy" id="1776384"/>
    <lineage>
        <taxon>Bacteria</taxon>
        <taxon>Bacillati</taxon>
        <taxon>Bacillota</taxon>
        <taxon>Clostridia</taxon>
        <taxon>Peptostreptococcales</taxon>
        <taxon>Anaerovoracaceae</taxon>
        <taxon>Emergencia</taxon>
    </lineage>
</organism>
<evidence type="ECO:0000256" key="6">
    <source>
        <dbReference type="ARBA" id="ARBA00022737"/>
    </source>
</evidence>
<dbReference type="Pfam" id="PF13396">
    <property type="entry name" value="PLDc_N"/>
    <property type="match status" value="1"/>
</dbReference>
<feature type="domain" description="PLD phosphodiesterase" evidence="14">
    <location>
        <begin position="245"/>
        <end position="272"/>
    </location>
</feature>
<dbReference type="GO" id="GO:0008808">
    <property type="term" value="F:cardiolipin synthase activity"/>
    <property type="evidence" value="ECO:0007669"/>
    <property type="project" value="UniProtKB-UniRule"/>
</dbReference>
<dbReference type="OrthoDB" id="9762009at2"/>
<dbReference type="STRING" id="1776384.GCA_900086585_01140"/>
<dbReference type="SMART" id="SM00155">
    <property type="entry name" value="PLDc"/>
    <property type="match status" value="2"/>
</dbReference>
<dbReference type="NCBIfam" id="TIGR04265">
    <property type="entry name" value="bac_cardiolipin"/>
    <property type="match status" value="1"/>
</dbReference>
<feature type="transmembrane region" description="Helical" evidence="13">
    <location>
        <begin position="12"/>
        <end position="34"/>
    </location>
</feature>
<evidence type="ECO:0000313" key="15">
    <source>
        <dbReference type="EMBL" id="RHJ87571.1"/>
    </source>
</evidence>
<evidence type="ECO:0000256" key="8">
    <source>
        <dbReference type="ARBA" id="ARBA00023098"/>
    </source>
</evidence>
<feature type="domain" description="PLD phosphodiesterase" evidence="14">
    <location>
        <begin position="425"/>
        <end position="452"/>
    </location>
</feature>
<evidence type="ECO:0000256" key="3">
    <source>
        <dbReference type="ARBA" id="ARBA00022516"/>
    </source>
</evidence>
<dbReference type="InterPro" id="IPR001736">
    <property type="entry name" value="PLipase_D/transphosphatidylase"/>
</dbReference>
<dbReference type="RefSeq" id="WP_118335947.1">
    <property type="nucleotide sequence ID" value="NZ_AP025567.1"/>
</dbReference>
<evidence type="ECO:0000313" key="16">
    <source>
        <dbReference type="Proteomes" id="UP000284841"/>
    </source>
</evidence>
<protein>
    <recommendedName>
        <fullName evidence="12">Cardiolipin synthase</fullName>
        <ecNumber evidence="12">2.7.8.-</ecNumber>
    </recommendedName>
</protein>
<comment type="subcellular location">
    <subcellularLocation>
        <location evidence="1">Cell membrane</location>
        <topology evidence="1">Multi-pass membrane protein</topology>
    </subcellularLocation>
</comment>
<keyword evidence="4" id="KW-0808">Transferase</keyword>
<sequence length="511" mass="58482">MITALGKAINKIFNRLTITVALILVQLGWFAVLLFKLADYASWISVLFTVLAALMALFVIWRDDNPAYKMGWILLICLMPILGAAMYAFFGNKRPAKSLKWRIDPQEALHKDDLKQEEDLGEIMNTRLLDTVNYIAQKGPYPAWTDTKSKYYAVGDEVYPDILADLKKAEHFIFMEYFIIAEGKMWDGIFAILKEKAAAGVDVRITFDDVGSINKTPKRFISSLAQHGIKVLPFNPLTPIASLIYNNRDHRKILVIDGYIGYSGGFNIADEYINEVVRFGHWKDTGIRLEGHAVWNFTVMFLNMWNAFKKTEEDYETFRPHICHPEEFGSDGIIQPYSDSPLDDENMGENVYLEILSQAEDYVYIFTPYLIIDNEMQTALSLAAKRGVDVRIVTPAIPDKKMVFRLTRSYYRPLIKAGVRIYEYTPGFIHAKSYLSDDRIGVVGTINMDYRSLFLHFECGTLMIGCEALYDLKRDCVNTFSLSKEIHHEDCRRGFFGVLFDGVLRVLSPLL</sequence>
<dbReference type="EMBL" id="QRMS01000003">
    <property type="protein sequence ID" value="RHJ87571.1"/>
    <property type="molecule type" value="Genomic_DNA"/>
</dbReference>